<proteinExistence type="predicted"/>
<comment type="caution">
    <text evidence="1">The sequence shown here is derived from an EMBL/GenBank/DDBJ whole genome shotgun (WGS) entry which is preliminary data.</text>
</comment>
<reference evidence="1 2" key="1">
    <citation type="submission" date="2024-03" db="EMBL/GenBank/DDBJ databases">
        <title>Adaptation during the transition from Ophiocordyceps entomopathogen to insect associate is accompanied by gene loss and intensified selection.</title>
        <authorList>
            <person name="Ward C.M."/>
            <person name="Onetto C.A."/>
            <person name="Borneman A.R."/>
        </authorList>
    </citation>
    <scope>NUCLEOTIDE SEQUENCE [LARGE SCALE GENOMIC DNA]</scope>
    <source>
        <strain evidence="1">AWRI1</strain>
        <tissue evidence="1">Single Adult Female</tissue>
    </source>
</reference>
<protein>
    <submittedName>
        <fullName evidence="1">Uncharacterized protein</fullName>
    </submittedName>
</protein>
<dbReference type="AlphaFoldDB" id="A0AAN9Y082"/>
<gene>
    <name evidence="1" type="ORF">V9T40_000181</name>
</gene>
<sequence length="70" mass="7721">MEPHECLLLLTDGDFRVRSSFFDATPAECRPAAFPLPLFLSYPVIHHHHCLIGSFAVAVSFRPPSTVVGV</sequence>
<keyword evidence="2" id="KW-1185">Reference proteome</keyword>
<dbReference type="EMBL" id="JBBCAQ010000034">
    <property type="protein sequence ID" value="KAK7579552.1"/>
    <property type="molecule type" value="Genomic_DNA"/>
</dbReference>
<dbReference type="Proteomes" id="UP001367676">
    <property type="component" value="Unassembled WGS sequence"/>
</dbReference>
<name>A0AAN9Y082_9HEMI</name>
<evidence type="ECO:0000313" key="2">
    <source>
        <dbReference type="Proteomes" id="UP001367676"/>
    </source>
</evidence>
<evidence type="ECO:0000313" key="1">
    <source>
        <dbReference type="EMBL" id="KAK7579552.1"/>
    </source>
</evidence>
<organism evidence="1 2">
    <name type="scientific">Parthenolecanium corni</name>
    <dbReference type="NCBI Taxonomy" id="536013"/>
    <lineage>
        <taxon>Eukaryota</taxon>
        <taxon>Metazoa</taxon>
        <taxon>Ecdysozoa</taxon>
        <taxon>Arthropoda</taxon>
        <taxon>Hexapoda</taxon>
        <taxon>Insecta</taxon>
        <taxon>Pterygota</taxon>
        <taxon>Neoptera</taxon>
        <taxon>Paraneoptera</taxon>
        <taxon>Hemiptera</taxon>
        <taxon>Sternorrhyncha</taxon>
        <taxon>Coccoidea</taxon>
        <taxon>Coccidae</taxon>
        <taxon>Parthenolecanium</taxon>
    </lineage>
</organism>
<accession>A0AAN9Y082</accession>